<keyword evidence="4 9" id="KW-0812">Transmembrane</keyword>
<dbReference type="InterPro" id="IPR007227">
    <property type="entry name" value="Cell_shape_determining_MreD"/>
</dbReference>
<dbReference type="AlphaFoldDB" id="A8PNB8"/>
<dbReference type="Proteomes" id="UP000054075">
    <property type="component" value="Unassembled WGS sequence"/>
</dbReference>
<keyword evidence="8" id="KW-0997">Cell inner membrane</keyword>
<protein>
    <recommendedName>
        <fullName evidence="8">Rod shape-determining protein MreD</fullName>
    </recommendedName>
</protein>
<dbReference type="NCBIfam" id="TIGR03426">
    <property type="entry name" value="shape_MreD"/>
    <property type="match status" value="1"/>
</dbReference>
<reference evidence="10" key="2">
    <citation type="submission" date="2007-10" db="EMBL/GenBank/DDBJ databases">
        <authorList>
            <person name="Myers G.S."/>
        </authorList>
    </citation>
    <scope>NUCLEOTIDE SEQUENCE [LARGE SCALE GENOMIC DNA]</scope>
</reference>
<feature type="transmembrane region" description="Helical" evidence="9">
    <location>
        <begin position="74"/>
        <end position="93"/>
    </location>
</feature>
<evidence type="ECO:0000256" key="7">
    <source>
        <dbReference type="ARBA" id="ARBA00023136"/>
    </source>
</evidence>
<comment type="caution">
    <text evidence="10">The sequence shown here is derived from an EMBL/GenBank/DDBJ whole genome shotgun (WGS) entry which is preliminary data.</text>
</comment>
<dbReference type="STRING" id="59196.RICGR_0961"/>
<evidence type="ECO:0000313" key="10">
    <source>
        <dbReference type="EMBL" id="EDP46879.1"/>
    </source>
</evidence>
<reference evidence="10" key="1">
    <citation type="submission" date="2006-04" db="EMBL/GenBank/DDBJ databases">
        <authorList>
            <person name="Seshadri R."/>
            <person name="Federici B.A."/>
        </authorList>
    </citation>
    <scope>NUCLEOTIDE SEQUENCE [LARGE SCALE GENOMIC DNA]</scope>
</reference>
<evidence type="ECO:0000256" key="3">
    <source>
        <dbReference type="ARBA" id="ARBA00022475"/>
    </source>
</evidence>
<comment type="function">
    <text evidence="8">Involved in formation of the rod shape of the cell. May also contribute to regulation of formation of penicillin-binding proteins.</text>
</comment>
<evidence type="ECO:0000256" key="6">
    <source>
        <dbReference type="ARBA" id="ARBA00022989"/>
    </source>
</evidence>
<accession>A8PNB8</accession>
<keyword evidence="3 8" id="KW-1003">Cell membrane</keyword>
<evidence type="ECO:0000256" key="5">
    <source>
        <dbReference type="ARBA" id="ARBA00022960"/>
    </source>
</evidence>
<dbReference type="PANTHER" id="PTHR37484:SF1">
    <property type="entry name" value="ROD SHAPE-DETERMINING PROTEIN MRED"/>
    <property type="match status" value="1"/>
</dbReference>
<dbReference type="eggNOG" id="COG2891">
    <property type="taxonomic scope" value="Bacteria"/>
</dbReference>
<evidence type="ECO:0000256" key="1">
    <source>
        <dbReference type="ARBA" id="ARBA00004651"/>
    </source>
</evidence>
<dbReference type="EMBL" id="AAQJ02000001">
    <property type="protein sequence ID" value="EDP46879.1"/>
    <property type="molecule type" value="Genomic_DNA"/>
</dbReference>
<feature type="transmembrane region" description="Helical" evidence="9">
    <location>
        <begin position="37"/>
        <end position="62"/>
    </location>
</feature>
<feature type="transmembrane region" description="Helical" evidence="9">
    <location>
        <begin position="133"/>
        <end position="152"/>
    </location>
</feature>
<evidence type="ECO:0000313" key="11">
    <source>
        <dbReference type="Proteomes" id="UP000054075"/>
    </source>
</evidence>
<dbReference type="InterPro" id="IPR026034">
    <property type="entry name" value="MreD_proteobac"/>
</dbReference>
<comment type="subcellular location">
    <subcellularLocation>
        <location evidence="8">Cell inner membrane</location>
    </subcellularLocation>
    <subcellularLocation>
        <location evidence="1">Cell membrane</location>
        <topology evidence="1">Multi-pass membrane protein</topology>
    </subcellularLocation>
</comment>
<feature type="transmembrane region" description="Helical" evidence="9">
    <location>
        <begin position="105"/>
        <end position="127"/>
    </location>
</feature>
<name>A8PNB8_9COXI</name>
<dbReference type="GO" id="GO:0005886">
    <property type="term" value="C:plasma membrane"/>
    <property type="evidence" value="ECO:0007669"/>
    <property type="project" value="UniProtKB-SubCell"/>
</dbReference>
<evidence type="ECO:0000256" key="4">
    <source>
        <dbReference type="ARBA" id="ARBA00022692"/>
    </source>
</evidence>
<keyword evidence="6 9" id="KW-1133">Transmembrane helix</keyword>
<keyword evidence="11" id="KW-1185">Reference proteome</keyword>
<comment type="similarity">
    <text evidence="2 8">Belongs to the MreD family.</text>
</comment>
<organism evidence="10 11">
    <name type="scientific">Rickettsiella grylli</name>
    <dbReference type="NCBI Taxonomy" id="59196"/>
    <lineage>
        <taxon>Bacteria</taxon>
        <taxon>Pseudomonadati</taxon>
        <taxon>Pseudomonadota</taxon>
        <taxon>Gammaproteobacteria</taxon>
        <taxon>Legionellales</taxon>
        <taxon>Coxiellaceae</taxon>
        <taxon>Rickettsiella</taxon>
    </lineage>
</organism>
<gene>
    <name evidence="10" type="primary">mreD</name>
    <name evidence="10" type="ORF">RICGR_0961</name>
</gene>
<dbReference type="Pfam" id="PF04093">
    <property type="entry name" value="MreD"/>
    <property type="match status" value="1"/>
</dbReference>
<evidence type="ECO:0000256" key="9">
    <source>
        <dbReference type="SAM" id="Phobius"/>
    </source>
</evidence>
<feature type="transmembrane region" description="Helical" evidence="9">
    <location>
        <begin position="6"/>
        <end position="25"/>
    </location>
</feature>
<dbReference type="OrthoDB" id="6647425at2"/>
<sequence>MRPLYFSTLCFMVISFSGAILLNILPLPPMFALFFPLWLPLVLIYWIMVLPGHIHFTLAWLLGLFIDVLYGSYLGEHSLALCVVAYLAYRFHLQFRMFPVPQQMLFVFVMLIIYQTILIVTQAWLGFVIDFRWVWISLLMSALIWPLITYLLRINPLEMRH</sequence>
<dbReference type="GO" id="GO:0008360">
    <property type="term" value="P:regulation of cell shape"/>
    <property type="evidence" value="ECO:0007669"/>
    <property type="project" value="UniProtKB-UniRule"/>
</dbReference>
<evidence type="ECO:0000256" key="8">
    <source>
        <dbReference type="PIRNR" id="PIRNR018472"/>
    </source>
</evidence>
<keyword evidence="7 8" id="KW-0472">Membrane</keyword>
<dbReference type="PIRSF" id="PIRSF018472">
    <property type="entry name" value="MreD_proteobac"/>
    <property type="match status" value="1"/>
</dbReference>
<keyword evidence="5 8" id="KW-0133">Cell shape</keyword>
<evidence type="ECO:0000256" key="2">
    <source>
        <dbReference type="ARBA" id="ARBA00007776"/>
    </source>
</evidence>
<dbReference type="RefSeq" id="WP_006035844.1">
    <property type="nucleotide sequence ID" value="NZ_AAQJ02000001.1"/>
</dbReference>
<dbReference type="PANTHER" id="PTHR37484">
    <property type="entry name" value="ROD SHAPE-DETERMINING PROTEIN MRED"/>
    <property type="match status" value="1"/>
</dbReference>
<proteinExistence type="inferred from homology"/>